<evidence type="ECO:0000313" key="11">
    <source>
        <dbReference type="Proteomes" id="UP001168972"/>
    </source>
</evidence>
<dbReference type="AlphaFoldDB" id="A0AA39FFP2"/>
<evidence type="ECO:0000259" key="9">
    <source>
        <dbReference type="Pfam" id="PF15361"/>
    </source>
</evidence>
<dbReference type="GO" id="GO:0034394">
    <property type="term" value="P:protein localization to cell surface"/>
    <property type="evidence" value="ECO:0007669"/>
    <property type="project" value="TreeGrafter"/>
</dbReference>
<dbReference type="GO" id="GO:0045202">
    <property type="term" value="C:synapse"/>
    <property type="evidence" value="ECO:0007669"/>
    <property type="project" value="GOC"/>
</dbReference>
<evidence type="ECO:0000256" key="7">
    <source>
        <dbReference type="SAM" id="MobiDB-lite"/>
    </source>
</evidence>
<evidence type="ECO:0000256" key="2">
    <source>
        <dbReference type="ARBA" id="ARBA00008538"/>
    </source>
</evidence>
<name>A0AA39FFP2_MICHY</name>
<dbReference type="InterPro" id="IPR026160">
    <property type="entry name" value="Ric3"/>
</dbReference>
<dbReference type="Proteomes" id="UP001168972">
    <property type="component" value="Unassembled WGS sequence"/>
</dbReference>
<evidence type="ECO:0000256" key="8">
    <source>
        <dbReference type="SAM" id="Phobius"/>
    </source>
</evidence>
<comment type="similarity">
    <text evidence="2">Belongs to the ric-3 family.</text>
</comment>
<keyword evidence="6 8" id="KW-0472">Membrane</keyword>
<keyword evidence="3 8" id="KW-0812">Transmembrane</keyword>
<dbReference type="PANTHER" id="PTHR21723:SF3">
    <property type="entry name" value="PROTEIN RIC-3"/>
    <property type="match status" value="1"/>
</dbReference>
<organism evidence="10 11">
    <name type="scientific">Microctonus hyperodae</name>
    <name type="common">Parasitoid wasp</name>
    <dbReference type="NCBI Taxonomy" id="165561"/>
    <lineage>
        <taxon>Eukaryota</taxon>
        <taxon>Metazoa</taxon>
        <taxon>Ecdysozoa</taxon>
        <taxon>Arthropoda</taxon>
        <taxon>Hexapoda</taxon>
        <taxon>Insecta</taxon>
        <taxon>Pterygota</taxon>
        <taxon>Neoptera</taxon>
        <taxon>Endopterygota</taxon>
        <taxon>Hymenoptera</taxon>
        <taxon>Apocrita</taxon>
        <taxon>Ichneumonoidea</taxon>
        <taxon>Braconidae</taxon>
        <taxon>Euphorinae</taxon>
        <taxon>Microctonus</taxon>
    </lineage>
</organism>
<dbReference type="GO" id="GO:0005789">
    <property type="term" value="C:endoplasmic reticulum membrane"/>
    <property type="evidence" value="ECO:0007669"/>
    <property type="project" value="UniProtKB-SubCell"/>
</dbReference>
<reference evidence="10" key="1">
    <citation type="journal article" date="2023" name="bioRxiv">
        <title>Scaffold-level genome assemblies of two parasitoid biocontrol wasps reveal the parthenogenesis mechanism and an associated novel virus.</title>
        <authorList>
            <person name="Inwood S."/>
            <person name="Skelly J."/>
            <person name="Guhlin J."/>
            <person name="Harrop T."/>
            <person name="Goldson S."/>
            <person name="Dearden P."/>
        </authorList>
    </citation>
    <scope>NUCLEOTIDE SEQUENCE</scope>
    <source>
        <strain evidence="10">Lincoln</strain>
        <tissue evidence="10">Whole body</tissue>
    </source>
</reference>
<feature type="domain" description="Resistance to inhibitors of cholinesterase protein 3 N-terminal" evidence="9">
    <location>
        <begin position="228"/>
        <end position="363"/>
    </location>
</feature>
<dbReference type="Pfam" id="PF15361">
    <property type="entry name" value="RIC3"/>
    <property type="match status" value="1"/>
</dbReference>
<evidence type="ECO:0000256" key="5">
    <source>
        <dbReference type="ARBA" id="ARBA00022989"/>
    </source>
</evidence>
<evidence type="ECO:0000313" key="10">
    <source>
        <dbReference type="EMBL" id="KAK0168499.1"/>
    </source>
</evidence>
<feature type="transmembrane region" description="Helical" evidence="8">
    <location>
        <begin position="31"/>
        <end position="53"/>
    </location>
</feature>
<evidence type="ECO:0000256" key="3">
    <source>
        <dbReference type="ARBA" id="ARBA00022692"/>
    </source>
</evidence>
<evidence type="ECO:0000256" key="1">
    <source>
        <dbReference type="ARBA" id="ARBA00004586"/>
    </source>
</evidence>
<keyword evidence="11" id="KW-1185">Reference proteome</keyword>
<accession>A0AA39FFP2</accession>
<dbReference type="GO" id="GO:0043005">
    <property type="term" value="C:neuron projection"/>
    <property type="evidence" value="ECO:0007669"/>
    <property type="project" value="TreeGrafter"/>
</dbReference>
<reference evidence="10" key="2">
    <citation type="submission" date="2023-03" db="EMBL/GenBank/DDBJ databases">
        <authorList>
            <person name="Inwood S.N."/>
            <person name="Skelly J.G."/>
            <person name="Guhlin J."/>
            <person name="Harrop T.W.R."/>
            <person name="Goldson S.G."/>
            <person name="Dearden P.K."/>
        </authorList>
    </citation>
    <scope>NUCLEOTIDE SEQUENCE</scope>
    <source>
        <strain evidence="10">Lincoln</strain>
        <tissue evidence="10">Whole body</tissue>
    </source>
</reference>
<evidence type="ECO:0000256" key="4">
    <source>
        <dbReference type="ARBA" id="ARBA00022824"/>
    </source>
</evidence>
<comment type="caution">
    <text evidence="10">The sequence shown here is derived from an EMBL/GenBank/DDBJ whole genome shotgun (WGS) entry which is preliminary data.</text>
</comment>
<feature type="region of interest" description="Disordered" evidence="7">
    <location>
        <begin position="412"/>
        <end position="433"/>
    </location>
</feature>
<dbReference type="InterPro" id="IPR032763">
    <property type="entry name" value="RIC3_N"/>
</dbReference>
<gene>
    <name evidence="10" type="ORF">PV327_002290</name>
</gene>
<dbReference type="EMBL" id="JAQQBR010001831">
    <property type="protein sequence ID" value="KAK0168499.1"/>
    <property type="molecule type" value="Genomic_DNA"/>
</dbReference>
<dbReference type="GO" id="GO:0007271">
    <property type="term" value="P:synaptic transmission, cholinergic"/>
    <property type="evidence" value="ECO:0007669"/>
    <property type="project" value="TreeGrafter"/>
</dbReference>
<evidence type="ECO:0000256" key="6">
    <source>
        <dbReference type="ARBA" id="ARBA00023136"/>
    </source>
</evidence>
<keyword evidence="4" id="KW-0256">Endoplasmic reticulum</keyword>
<protein>
    <recommendedName>
        <fullName evidence="9">Resistance to inhibitors of cholinesterase protein 3 N-terminal domain-containing protein</fullName>
    </recommendedName>
</protein>
<comment type="subcellular location">
    <subcellularLocation>
        <location evidence="1">Endoplasmic reticulum membrane</location>
    </subcellularLocation>
</comment>
<dbReference type="GO" id="GO:0043025">
    <property type="term" value="C:neuronal cell body"/>
    <property type="evidence" value="ECO:0007669"/>
    <property type="project" value="TreeGrafter"/>
</dbReference>
<proteinExistence type="inferred from homology"/>
<feature type="transmembrane region" description="Helical" evidence="8">
    <location>
        <begin position="253"/>
        <end position="273"/>
    </location>
</feature>
<dbReference type="PANTHER" id="PTHR21723">
    <property type="entry name" value="RESISTANCE TO INHIBITORS OF CHOLINESTERASE PROTEIN 3 RIC3"/>
    <property type="match status" value="1"/>
</dbReference>
<sequence>MERSRNYDRTSNENFRGKIANDTDFGSRKTLLILAIVGGCFVVLWPKIFYPMIIGPGNSISLPTDGSVCCDLIFESDVNTVDILQEMCKNILKHHQVDPRVRDAVKINKLSPQSASFCRDEVLARCGIDLSSFLAEKERLGKTNKQVLEEIRSFNSSICLKVHFGVPLSQLGIPHLIRYHILMPHTPLKQERSLPPHAGGLHPAMRERGRAIPTSHIVPRVESRPDHVITQKMRPPMGGPGRVMPPQGGGGTMGIIMPLYTIGILLFFVYTIAKILRKNSNNEIYPEHIRVEAEREFRDRVFNPEVLTSAIAGMPYYHHTKSQSPVRHLPTVEELRQQAAGDIEVDQLIQRLADTEAAMERIVVQMGNLSRTVKQNPSTQADIQGEGIENNIHEESDESSPTVKIMGMEMTASCEGGQKISRPTTPIIPHLQK</sequence>
<keyword evidence="5 8" id="KW-1133">Transmembrane helix</keyword>